<evidence type="ECO:0000256" key="1">
    <source>
        <dbReference type="ARBA" id="ARBA00022679"/>
    </source>
</evidence>
<evidence type="ECO:0000313" key="5">
    <source>
        <dbReference type="EMBL" id="VAW28578.1"/>
    </source>
</evidence>
<protein>
    <submittedName>
        <fullName evidence="5">Branched-chain acyl kinase</fullName>
        <ecNumber evidence="5">2.7.2.-</ecNumber>
    </submittedName>
</protein>
<name>A0A3B0UDH9_9ZZZZ</name>
<organism evidence="5">
    <name type="scientific">hydrothermal vent metagenome</name>
    <dbReference type="NCBI Taxonomy" id="652676"/>
    <lineage>
        <taxon>unclassified sequences</taxon>
        <taxon>metagenomes</taxon>
        <taxon>ecological metagenomes</taxon>
    </lineage>
</organism>
<dbReference type="SUPFAM" id="SSF53067">
    <property type="entry name" value="Actin-like ATPase domain"/>
    <property type="match status" value="1"/>
</dbReference>
<dbReference type="GO" id="GO:0005524">
    <property type="term" value="F:ATP binding"/>
    <property type="evidence" value="ECO:0007669"/>
    <property type="project" value="UniProtKB-KW"/>
</dbReference>
<dbReference type="EMBL" id="UOET01000259">
    <property type="protein sequence ID" value="VAW28578.1"/>
    <property type="molecule type" value="Genomic_DNA"/>
</dbReference>
<gene>
    <name evidence="5" type="ORF">MNBD_BACTEROID07-313</name>
</gene>
<keyword evidence="2" id="KW-0547">Nucleotide-binding</keyword>
<keyword evidence="4" id="KW-0067">ATP-binding</keyword>
<evidence type="ECO:0000256" key="3">
    <source>
        <dbReference type="ARBA" id="ARBA00022777"/>
    </source>
</evidence>
<dbReference type="Gene3D" id="3.30.420.40">
    <property type="match status" value="1"/>
</dbReference>
<dbReference type="PROSITE" id="PS01075">
    <property type="entry name" value="ACETATE_KINASE_1"/>
    <property type="match status" value="1"/>
</dbReference>
<dbReference type="GO" id="GO:0016774">
    <property type="term" value="F:phosphotransferase activity, carboxyl group as acceptor"/>
    <property type="evidence" value="ECO:0007669"/>
    <property type="project" value="InterPro"/>
</dbReference>
<reference evidence="5" key="1">
    <citation type="submission" date="2018-06" db="EMBL/GenBank/DDBJ databases">
        <authorList>
            <person name="Zhirakovskaya E."/>
        </authorList>
    </citation>
    <scope>NUCLEOTIDE SEQUENCE</scope>
</reference>
<feature type="non-terminal residue" evidence="5">
    <location>
        <position position="155"/>
    </location>
</feature>
<evidence type="ECO:0000256" key="4">
    <source>
        <dbReference type="ARBA" id="ARBA00022840"/>
    </source>
</evidence>
<proteinExistence type="predicted"/>
<dbReference type="InterPro" id="IPR043129">
    <property type="entry name" value="ATPase_NBD"/>
</dbReference>
<evidence type="ECO:0000256" key="2">
    <source>
        <dbReference type="ARBA" id="ARBA00022741"/>
    </source>
</evidence>
<dbReference type="EC" id="2.7.2.-" evidence="5"/>
<dbReference type="GO" id="GO:0016301">
    <property type="term" value="F:kinase activity"/>
    <property type="evidence" value="ECO:0007669"/>
    <property type="project" value="UniProtKB-KW"/>
</dbReference>
<keyword evidence="3 5" id="KW-0418">Kinase</keyword>
<sequence length="155" mass="17298">MNEEIRILAINPGSTSTKIAVYIGTNPVFIQTIRHPAKELAPFKIITEQFEFRKQLILKELESADIRLDLIRVVMGRGGLLQPVESGVFEVNQKMLEDLHTCKYGEHASNLGGLIAYDIAHSLPNAKAYITNPVVVDELDELARISGHPLLPRRS</sequence>
<dbReference type="InterPro" id="IPR023865">
    <property type="entry name" value="Aliphatic_acid_kinase_CS"/>
</dbReference>
<accession>A0A3B0UDH9</accession>
<dbReference type="AlphaFoldDB" id="A0A3B0UDH9"/>
<keyword evidence="1 5" id="KW-0808">Transferase</keyword>